<keyword evidence="2" id="KW-1185">Reference proteome</keyword>
<name>A0ABV5W8N2_9BACL</name>
<reference evidence="1 2" key="1">
    <citation type="submission" date="2024-09" db="EMBL/GenBank/DDBJ databases">
        <authorList>
            <person name="Sun Q."/>
            <person name="Mori K."/>
        </authorList>
    </citation>
    <scope>NUCLEOTIDE SEQUENCE [LARGE SCALE GENOMIC DNA]</scope>
    <source>
        <strain evidence="1 2">JCM 12520</strain>
    </source>
</reference>
<comment type="caution">
    <text evidence="1">The sequence shown here is derived from an EMBL/GenBank/DDBJ whole genome shotgun (WGS) entry which is preliminary data.</text>
</comment>
<accession>A0ABV5W8N2</accession>
<evidence type="ECO:0000313" key="2">
    <source>
        <dbReference type="Proteomes" id="UP001589619"/>
    </source>
</evidence>
<evidence type="ECO:0000313" key="1">
    <source>
        <dbReference type="EMBL" id="MFB9756939.1"/>
    </source>
</evidence>
<protein>
    <submittedName>
        <fullName evidence="1">Uncharacterized protein</fullName>
    </submittedName>
</protein>
<dbReference type="RefSeq" id="WP_379121325.1">
    <property type="nucleotide sequence ID" value="NZ_JBHMAG010000030.1"/>
</dbReference>
<dbReference type="Proteomes" id="UP001589619">
    <property type="component" value="Unassembled WGS sequence"/>
</dbReference>
<dbReference type="EMBL" id="JBHMAG010000030">
    <property type="protein sequence ID" value="MFB9756939.1"/>
    <property type="molecule type" value="Genomic_DNA"/>
</dbReference>
<organism evidence="1 2">
    <name type="scientific">Paenibacillus hodogayensis</name>
    <dbReference type="NCBI Taxonomy" id="279208"/>
    <lineage>
        <taxon>Bacteria</taxon>
        <taxon>Bacillati</taxon>
        <taxon>Bacillota</taxon>
        <taxon>Bacilli</taxon>
        <taxon>Bacillales</taxon>
        <taxon>Paenibacillaceae</taxon>
        <taxon>Paenibacillus</taxon>
    </lineage>
</organism>
<proteinExistence type="predicted"/>
<gene>
    <name evidence="1" type="ORF">ACFFNY_35685</name>
</gene>
<sequence>MMNSYILDSALLDKFKQAVSDYDDFLINTYSNYNGKNLWSLICSAKDWLSVSVNGLPYIDLNHSHDDVRSLNVLQLITTYDIVLQSIEQLHRVFEMEHPLKKDDSVFNAAVPDDAYFAQIRACFGAHPVDLRSADGTMPDRKSTDKYFASWSSDVSSSIGGNDDYSVYLYSNNPDTVQPIRFSMSFAKIHEYTIKRCSLLSNVISVIEKKHGIFIEQQRQRPISRHSDDVVEQLQILLKENSTRIREGDGYHYDIETLIELFTAPQDFPEQERQEVAQYLNSLHVLVDELFEAFQSMTFNEDGMAHGYLLHSRSSKFYGLHYDLEKVFEYLNNPYFSADRVDYHLRRLISEGVLPPYVSPQMDKRDLQLLLLARLTEKR</sequence>